<dbReference type="PANTHER" id="PTHR21600">
    <property type="entry name" value="MITOCHONDRIAL RNA PSEUDOURIDINE SYNTHASE"/>
    <property type="match status" value="1"/>
</dbReference>
<accession>A0AAE3AX11</accession>
<evidence type="ECO:0000259" key="5">
    <source>
        <dbReference type="Pfam" id="PF00849"/>
    </source>
</evidence>
<dbReference type="CDD" id="cd02869">
    <property type="entry name" value="PseudoU_synth_RluA_like"/>
    <property type="match status" value="1"/>
</dbReference>
<dbReference type="EMBL" id="JAJEQF010000006">
    <property type="protein sequence ID" value="MCC2166887.1"/>
    <property type="molecule type" value="Genomic_DNA"/>
</dbReference>
<keyword evidence="7" id="KW-1185">Reference proteome</keyword>
<dbReference type="SUPFAM" id="SSF55120">
    <property type="entry name" value="Pseudouridine synthase"/>
    <property type="match status" value="1"/>
</dbReference>
<dbReference type="Gene3D" id="3.30.2350.10">
    <property type="entry name" value="Pseudouridine synthase"/>
    <property type="match status" value="1"/>
</dbReference>
<keyword evidence="4" id="KW-0413">Isomerase</keyword>
<evidence type="ECO:0000313" key="6">
    <source>
        <dbReference type="EMBL" id="MCC2166887.1"/>
    </source>
</evidence>
<comment type="catalytic activity">
    <reaction evidence="1 4">
        <text>a uridine in RNA = a pseudouridine in RNA</text>
        <dbReference type="Rhea" id="RHEA:48348"/>
        <dbReference type="Rhea" id="RHEA-COMP:12068"/>
        <dbReference type="Rhea" id="RHEA-COMP:12069"/>
        <dbReference type="ChEBI" id="CHEBI:65314"/>
        <dbReference type="ChEBI" id="CHEBI:65315"/>
    </reaction>
</comment>
<dbReference type="InterPro" id="IPR006225">
    <property type="entry name" value="PsdUridine_synth_RluC/D"/>
</dbReference>
<sequence length="301" mass="34312">MERILHYEIKASDDSPTVACFLKRQGYSSANLTDLKKMPESILINGTPSYMIRHLQGGDRLTVHIQETAVSEKIPPVYHPLDIVYEDEDLMVINKPADLPIHPSMRNYTHSLANGLAWYFAQKDCPFVFRCINRLDHNTSGLTIIAKHLVSGSILATMVRNREIHREYLGISRGRVTPSSGTITAPLGRKDGSIIERTIDFEHGESAITHYEVLEEKNGHSLIRLTLETGRTHQIRIHMKYLGYPLIGDSLYNPDMEWISRQALHATRLRFHHPITKEPLEFHVPLPQDMQNVLEGIRPDA</sequence>
<dbReference type="EC" id="5.4.99.-" evidence="4"/>
<evidence type="ECO:0000256" key="4">
    <source>
        <dbReference type="RuleBase" id="RU362028"/>
    </source>
</evidence>
<evidence type="ECO:0000256" key="2">
    <source>
        <dbReference type="ARBA" id="ARBA00010876"/>
    </source>
</evidence>
<evidence type="ECO:0000256" key="3">
    <source>
        <dbReference type="PIRSR" id="PIRSR606225-1"/>
    </source>
</evidence>
<comment type="similarity">
    <text evidence="2 4">Belongs to the pseudouridine synthase RluA family.</text>
</comment>
<reference evidence="6 7" key="1">
    <citation type="submission" date="2021-10" db="EMBL/GenBank/DDBJ databases">
        <title>Anaerobic single-cell dispensing facilitates the cultivation of human gut bacteria.</title>
        <authorList>
            <person name="Afrizal A."/>
        </authorList>
    </citation>
    <scope>NUCLEOTIDE SEQUENCE [LARGE SCALE GENOMIC DNA]</scope>
    <source>
        <strain evidence="6 7">CLA-AA-H244</strain>
    </source>
</reference>
<dbReference type="InterPro" id="IPR020103">
    <property type="entry name" value="PsdUridine_synth_cat_dom_sf"/>
</dbReference>
<dbReference type="AlphaFoldDB" id="A0AAE3AX11"/>
<protein>
    <recommendedName>
        <fullName evidence="4">Pseudouridine synthase</fullName>
        <ecNumber evidence="4">5.4.99.-</ecNumber>
    </recommendedName>
</protein>
<feature type="active site" evidence="3">
    <location>
        <position position="136"/>
    </location>
</feature>
<dbReference type="GO" id="GO:0003723">
    <property type="term" value="F:RNA binding"/>
    <property type="evidence" value="ECO:0007669"/>
    <property type="project" value="InterPro"/>
</dbReference>
<feature type="domain" description="Pseudouridine synthase RsuA/RluA-like" evidence="5">
    <location>
        <begin position="89"/>
        <end position="240"/>
    </location>
</feature>
<dbReference type="InterPro" id="IPR050188">
    <property type="entry name" value="RluA_PseudoU_synthase"/>
</dbReference>
<name>A0AAE3AX11_9FIRM</name>
<comment type="function">
    <text evidence="4">Responsible for synthesis of pseudouridine from uracil.</text>
</comment>
<proteinExistence type="inferred from homology"/>
<dbReference type="InterPro" id="IPR006145">
    <property type="entry name" value="PsdUridine_synth_RsuA/RluA"/>
</dbReference>
<dbReference type="RefSeq" id="WP_262587837.1">
    <property type="nucleotide sequence ID" value="NZ_JAJEQF010000006.1"/>
</dbReference>
<dbReference type="NCBIfam" id="TIGR00005">
    <property type="entry name" value="rluA_subfam"/>
    <property type="match status" value="1"/>
</dbReference>
<dbReference type="Pfam" id="PF00849">
    <property type="entry name" value="PseudoU_synth_2"/>
    <property type="match status" value="1"/>
</dbReference>
<dbReference type="GO" id="GO:0000455">
    <property type="term" value="P:enzyme-directed rRNA pseudouridine synthesis"/>
    <property type="evidence" value="ECO:0007669"/>
    <property type="project" value="TreeGrafter"/>
</dbReference>
<dbReference type="GO" id="GO:0009982">
    <property type="term" value="F:pseudouridine synthase activity"/>
    <property type="evidence" value="ECO:0007669"/>
    <property type="project" value="InterPro"/>
</dbReference>
<dbReference type="GO" id="GO:0140098">
    <property type="term" value="F:catalytic activity, acting on RNA"/>
    <property type="evidence" value="ECO:0007669"/>
    <property type="project" value="UniProtKB-ARBA"/>
</dbReference>
<evidence type="ECO:0000256" key="1">
    <source>
        <dbReference type="ARBA" id="ARBA00000073"/>
    </source>
</evidence>
<organism evidence="6 7">
    <name type="scientific">Gallintestinimicrobium propionicum</name>
    <dbReference type="NCBI Taxonomy" id="2981770"/>
    <lineage>
        <taxon>Bacteria</taxon>
        <taxon>Bacillati</taxon>
        <taxon>Bacillota</taxon>
        <taxon>Clostridia</taxon>
        <taxon>Lachnospirales</taxon>
        <taxon>Lachnospiraceae</taxon>
        <taxon>Gallintestinimicrobium</taxon>
    </lineage>
</organism>
<comment type="caution">
    <text evidence="6">The sequence shown here is derived from an EMBL/GenBank/DDBJ whole genome shotgun (WGS) entry which is preliminary data.</text>
</comment>
<gene>
    <name evidence="6" type="ORF">LKD45_04085</name>
</gene>
<dbReference type="PANTHER" id="PTHR21600:SF44">
    <property type="entry name" value="RIBOSOMAL LARGE SUBUNIT PSEUDOURIDINE SYNTHASE D"/>
    <property type="match status" value="1"/>
</dbReference>
<evidence type="ECO:0000313" key="7">
    <source>
        <dbReference type="Proteomes" id="UP001199355"/>
    </source>
</evidence>
<dbReference type="Proteomes" id="UP001199355">
    <property type="component" value="Unassembled WGS sequence"/>
</dbReference>